<dbReference type="Pfam" id="PF01235">
    <property type="entry name" value="Na_Ala_symp"/>
    <property type="match status" value="1"/>
</dbReference>
<dbReference type="PROSITE" id="PS00873">
    <property type="entry name" value="NA_ALANINE_SYMP"/>
    <property type="match status" value="1"/>
</dbReference>
<dbReference type="EMBL" id="BSDY01000012">
    <property type="protein sequence ID" value="GLI57001.1"/>
    <property type="molecule type" value="Genomic_DNA"/>
</dbReference>
<dbReference type="PANTHER" id="PTHR30330:SF14">
    <property type="entry name" value="SODIUM_AMINO ACID (ALANINE) SYMPORTER"/>
    <property type="match status" value="1"/>
</dbReference>
<accession>A0A9W6LN63</accession>
<comment type="subcellular location">
    <subcellularLocation>
        <location evidence="1 9">Cell membrane</location>
        <topology evidence="1 9">Multi-pass membrane protein</topology>
    </subcellularLocation>
</comment>
<feature type="transmembrane region" description="Helical" evidence="9">
    <location>
        <begin position="395"/>
        <end position="413"/>
    </location>
</feature>
<dbReference type="GO" id="GO:0005886">
    <property type="term" value="C:plasma membrane"/>
    <property type="evidence" value="ECO:0007669"/>
    <property type="project" value="UniProtKB-SubCell"/>
</dbReference>
<dbReference type="NCBIfam" id="TIGR00835">
    <property type="entry name" value="agcS"/>
    <property type="match status" value="1"/>
</dbReference>
<name>A0A9W6LN63_9FUSO</name>
<evidence type="ECO:0000256" key="2">
    <source>
        <dbReference type="ARBA" id="ARBA00009261"/>
    </source>
</evidence>
<feature type="transmembrane region" description="Helical" evidence="9">
    <location>
        <begin position="12"/>
        <end position="31"/>
    </location>
</feature>
<evidence type="ECO:0000256" key="8">
    <source>
        <dbReference type="ARBA" id="ARBA00023136"/>
    </source>
</evidence>
<feature type="transmembrane region" description="Helical" evidence="9">
    <location>
        <begin position="98"/>
        <end position="121"/>
    </location>
</feature>
<dbReference type="Proteomes" id="UP001144471">
    <property type="component" value="Unassembled WGS sequence"/>
</dbReference>
<feature type="transmembrane region" description="Helical" evidence="9">
    <location>
        <begin position="186"/>
        <end position="203"/>
    </location>
</feature>
<dbReference type="FunFam" id="1.20.1740.10:FF:000004">
    <property type="entry name" value="Sodium:alanine symporter family protein"/>
    <property type="match status" value="1"/>
</dbReference>
<evidence type="ECO:0000256" key="4">
    <source>
        <dbReference type="ARBA" id="ARBA00022475"/>
    </source>
</evidence>
<protein>
    <submittedName>
        <fullName evidence="10">Alanine glycine permease</fullName>
    </submittedName>
</protein>
<evidence type="ECO:0000256" key="6">
    <source>
        <dbReference type="ARBA" id="ARBA00022847"/>
    </source>
</evidence>
<proteinExistence type="inferred from homology"/>
<feature type="transmembrane region" description="Helical" evidence="9">
    <location>
        <begin position="149"/>
        <end position="166"/>
    </location>
</feature>
<dbReference type="PANTHER" id="PTHR30330">
    <property type="entry name" value="AGSS FAMILY TRANSPORTER, SODIUM-ALANINE"/>
    <property type="match status" value="1"/>
</dbReference>
<keyword evidence="11" id="KW-1185">Reference proteome</keyword>
<reference evidence="10" key="1">
    <citation type="submission" date="2022-12" db="EMBL/GenBank/DDBJ databases">
        <title>Reference genome sequencing for broad-spectrum identification of bacterial and archaeal isolates by mass spectrometry.</title>
        <authorList>
            <person name="Sekiguchi Y."/>
            <person name="Tourlousse D.M."/>
        </authorList>
    </citation>
    <scope>NUCLEOTIDE SEQUENCE</scope>
    <source>
        <strain evidence="10">10succ1</strain>
    </source>
</reference>
<evidence type="ECO:0000256" key="7">
    <source>
        <dbReference type="ARBA" id="ARBA00022989"/>
    </source>
</evidence>
<evidence type="ECO:0000256" key="5">
    <source>
        <dbReference type="ARBA" id="ARBA00022692"/>
    </source>
</evidence>
<feature type="transmembrane region" description="Helical" evidence="9">
    <location>
        <begin position="419"/>
        <end position="438"/>
    </location>
</feature>
<keyword evidence="7 9" id="KW-1133">Transmembrane helix</keyword>
<comment type="similarity">
    <text evidence="2 9">Belongs to the alanine or glycine:cation symporter (AGCS) (TC 2.A.25) family.</text>
</comment>
<dbReference type="AlphaFoldDB" id="A0A9W6LN63"/>
<evidence type="ECO:0000313" key="11">
    <source>
        <dbReference type="Proteomes" id="UP001144471"/>
    </source>
</evidence>
<organism evidence="10 11">
    <name type="scientific">Propionigenium maris DSM 9537</name>
    <dbReference type="NCBI Taxonomy" id="1123000"/>
    <lineage>
        <taxon>Bacteria</taxon>
        <taxon>Fusobacteriati</taxon>
        <taxon>Fusobacteriota</taxon>
        <taxon>Fusobacteriia</taxon>
        <taxon>Fusobacteriales</taxon>
        <taxon>Fusobacteriaceae</taxon>
        <taxon>Propionigenium</taxon>
    </lineage>
</organism>
<keyword evidence="6 9" id="KW-0769">Symport</keyword>
<feature type="transmembrane region" description="Helical" evidence="9">
    <location>
        <begin position="345"/>
        <end position="375"/>
    </location>
</feature>
<comment type="caution">
    <text evidence="10">The sequence shown here is derived from an EMBL/GenBank/DDBJ whole genome shotgun (WGS) entry which is preliminary data.</text>
</comment>
<feature type="transmembrane region" description="Helical" evidence="9">
    <location>
        <begin position="215"/>
        <end position="232"/>
    </location>
</feature>
<evidence type="ECO:0000256" key="9">
    <source>
        <dbReference type="RuleBase" id="RU363064"/>
    </source>
</evidence>
<dbReference type="InterPro" id="IPR001463">
    <property type="entry name" value="Na/Ala_symport"/>
</dbReference>
<evidence type="ECO:0000256" key="1">
    <source>
        <dbReference type="ARBA" id="ARBA00004651"/>
    </source>
</evidence>
<gene>
    <name evidence="10" type="ORF">PM10SUCC1_25150</name>
</gene>
<dbReference type="GO" id="GO:0005283">
    <property type="term" value="F:amino acid:sodium symporter activity"/>
    <property type="evidence" value="ECO:0007669"/>
    <property type="project" value="InterPro"/>
</dbReference>
<keyword evidence="4 9" id="KW-1003">Cell membrane</keyword>
<evidence type="ECO:0000313" key="10">
    <source>
        <dbReference type="EMBL" id="GLI57001.1"/>
    </source>
</evidence>
<keyword evidence="3 9" id="KW-0813">Transport</keyword>
<dbReference type="PRINTS" id="PR00175">
    <property type="entry name" value="NAALASMPORT"/>
</dbReference>
<keyword evidence="5 9" id="KW-0812">Transmembrane</keyword>
<evidence type="ECO:0000256" key="3">
    <source>
        <dbReference type="ARBA" id="ARBA00022448"/>
    </source>
</evidence>
<feature type="transmembrane region" description="Helical" evidence="9">
    <location>
        <begin position="303"/>
        <end position="325"/>
    </location>
</feature>
<sequence length="447" mass="47606">MIFEAIRELNSFFWGYLLIFLLAGTGLYYTFLLKFVQVRRFGESIKKALGGASIGEEAGESGMNSFQSLTTAIAAQVGTGNLAGAATAIVSGGPGAIFWMWVTAFFGMSTIFAEAVLAQVFKKEVRGHMRGGPAFYIQEGIKNKTTGRILASFFSVSIIVALGFVGNMVQANSIANAVKGSFDVNPLYIGVVVAILAGLVFKGGVKSIASFTEKVIPIMSVMYIGGALLILFKNLPGTIEAFRLIFACAFTPEAATGGVLGVTVKQAVRYGVARGLFSNEAGMGSTPHAHAIAKVPHPCDQGLVAMFGVFFDTFVILTLTSLLIIANTPLGGGGFIGIELTQQAFVASLGSAGGIFIAVALFFFGFSTIVGWYFFGEANIRFLFGSDRATNIYTIIVLICIVVATTIEVPVIWELADFFNGLMIFPNLVALIIMSKLVKDKLADYEK</sequence>
<feature type="transmembrane region" description="Helical" evidence="9">
    <location>
        <begin position="244"/>
        <end position="264"/>
    </location>
</feature>
<keyword evidence="8 9" id="KW-0472">Membrane</keyword>